<proteinExistence type="predicted"/>
<evidence type="ECO:0000313" key="4">
    <source>
        <dbReference type="WBParaSite" id="HPLM_0001458501-mRNA-1"/>
    </source>
</evidence>
<dbReference type="OrthoDB" id="439917at2759"/>
<evidence type="ECO:0000256" key="1">
    <source>
        <dbReference type="SAM" id="SignalP"/>
    </source>
</evidence>
<dbReference type="WBParaSite" id="HPLM_0001458501-mRNA-1">
    <property type="protein sequence ID" value="HPLM_0001458501-mRNA-1"/>
    <property type="gene ID" value="HPLM_0001458501"/>
</dbReference>
<dbReference type="GO" id="GO:0016020">
    <property type="term" value="C:membrane"/>
    <property type="evidence" value="ECO:0007669"/>
    <property type="project" value="TreeGrafter"/>
</dbReference>
<protein>
    <submittedName>
        <fullName evidence="4">Laminin EGF-like domain-containing protein</fullName>
    </submittedName>
</protein>
<keyword evidence="1" id="KW-0732">Signal</keyword>
<dbReference type="PANTHER" id="PTHR22727">
    <property type="entry name" value="PROTEIN CBG13728"/>
    <property type="match status" value="1"/>
</dbReference>
<feature type="chain" id="PRO_5043123992" evidence="1">
    <location>
        <begin position="21"/>
        <end position="114"/>
    </location>
</feature>
<name>A0A0N4WSQ7_HAEPC</name>
<dbReference type="EMBL" id="UZAF01018618">
    <property type="protein sequence ID" value="VDO53293.1"/>
    <property type="molecule type" value="Genomic_DNA"/>
</dbReference>
<reference evidence="4" key="1">
    <citation type="submission" date="2017-02" db="UniProtKB">
        <authorList>
            <consortium name="WormBaseParasite"/>
        </authorList>
    </citation>
    <scope>IDENTIFICATION</scope>
</reference>
<feature type="signal peptide" evidence="1">
    <location>
        <begin position="1"/>
        <end position="20"/>
    </location>
</feature>
<accession>A0A0N4WSQ7</accession>
<sequence length="114" mass="12728">MKTDICIRLLLLCLPQLATARRCVPSDYDFEYTECGPDGSRWRVAVPLHGTVCDGLPEPTKGLNCSFSCSAGNYLDIMTESCRPCPPGKPTEKMFCDWVNGQFEELSRFLNVTV</sequence>
<reference evidence="2 3" key="2">
    <citation type="submission" date="2018-11" db="EMBL/GenBank/DDBJ databases">
        <authorList>
            <consortium name="Pathogen Informatics"/>
        </authorList>
    </citation>
    <scope>NUCLEOTIDE SEQUENCE [LARGE SCALE GENOMIC DNA]</scope>
    <source>
        <strain evidence="2 3">MHpl1</strain>
    </source>
</reference>
<evidence type="ECO:0000313" key="2">
    <source>
        <dbReference type="EMBL" id="VDO53293.1"/>
    </source>
</evidence>
<gene>
    <name evidence="2" type="ORF">HPLM_LOCUS14577</name>
</gene>
<keyword evidence="3" id="KW-1185">Reference proteome</keyword>
<dbReference type="Proteomes" id="UP000268014">
    <property type="component" value="Unassembled WGS sequence"/>
</dbReference>
<evidence type="ECO:0000313" key="3">
    <source>
        <dbReference type="Proteomes" id="UP000268014"/>
    </source>
</evidence>
<dbReference type="PANTHER" id="PTHR22727:SF15">
    <property type="entry name" value="MRH DOMAIN-CONTAINING PROTEIN"/>
    <property type="match status" value="1"/>
</dbReference>
<organism evidence="4">
    <name type="scientific">Haemonchus placei</name>
    <name type="common">Barber's pole worm</name>
    <dbReference type="NCBI Taxonomy" id="6290"/>
    <lineage>
        <taxon>Eukaryota</taxon>
        <taxon>Metazoa</taxon>
        <taxon>Ecdysozoa</taxon>
        <taxon>Nematoda</taxon>
        <taxon>Chromadorea</taxon>
        <taxon>Rhabditida</taxon>
        <taxon>Rhabditina</taxon>
        <taxon>Rhabditomorpha</taxon>
        <taxon>Strongyloidea</taxon>
        <taxon>Trichostrongylidae</taxon>
        <taxon>Haemonchus</taxon>
    </lineage>
</organism>
<dbReference type="InterPro" id="IPR039181">
    <property type="entry name" value="Elapor1/2"/>
</dbReference>
<dbReference type="STRING" id="6290.A0A0N4WSQ7"/>
<dbReference type="AlphaFoldDB" id="A0A0N4WSQ7"/>